<dbReference type="OrthoDB" id="10035275at2759"/>
<dbReference type="AlphaFoldDB" id="A0A8B7PFP7"/>
<organism evidence="2 3">
    <name type="scientific">Hyalella azteca</name>
    <name type="common">Amphipod</name>
    <dbReference type="NCBI Taxonomy" id="294128"/>
    <lineage>
        <taxon>Eukaryota</taxon>
        <taxon>Metazoa</taxon>
        <taxon>Ecdysozoa</taxon>
        <taxon>Arthropoda</taxon>
        <taxon>Crustacea</taxon>
        <taxon>Multicrustacea</taxon>
        <taxon>Malacostraca</taxon>
        <taxon>Eumalacostraca</taxon>
        <taxon>Peracarida</taxon>
        <taxon>Amphipoda</taxon>
        <taxon>Senticaudata</taxon>
        <taxon>Talitrida</taxon>
        <taxon>Talitroidea</taxon>
        <taxon>Hyalellidae</taxon>
        <taxon>Hyalella</taxon>
    </lineage>
</organism>
<evidence type="ECO:0000313" key="2">
    <source>
        <dbReference type="Proteomes" id="UP000694843"/>
    </source>
</evidence>
<dbReference type="OMA" id="RWAVSFV"/>
<dbReference type="KEGG" id="hazt:108680595"/>
<gene>
    <name evidence="3" type="primary">LOC108680595</name>
</gene>
<name>A0A8B7PFP7_HYAAZ</name>
<proteinExistence type="predicted"/>
<evidence type="ECO:0000313" key="3">
    <source>
        <dbReference type="RefSeq" id="XP_018024958.2"/>
    </source>
</evidence>
<accession>A0A8B7PFP7</accession>
<dbReference type="InterPro" id="IPR002083">
    <property type="entry name" value="MATH/TRAF_dom"/>
</dbReference>
<dbReference type="GeneID" id="108680595"/>
<reference evidence="3" key="1">
    <citation type="submission" date="2025-08" db="UniProtKB">
        <authorList>
            <consortium name="RefSeq"/>
        </authorList>
    </citation>
    <scope>IDENTIFICATION</scope>
    <source>
        <tissue evidence="3">Whole organism</tissue>
    </source>
</reference>
<dbReference type="SUPFAM" id="SSF49599">
    <property type="entry name" value="TRAF domain-like"/>
    <property type="match status" value="1"/>
</dbReference>
<protein>
    <submittedName>
        <fullName evidence="3">Uncharacterized protein LOC108680595</fullName>
    </submittedName>
</protein>
<feature type="region of interest" description="Disordered" evidence="1">
    <location>
        <begin position="446"/>
        <end position="478"/>
    </location>
</feature>
<evidence type="ECO:0000256" key="1">
    <source>
        <dbReference type="SAM" id="MobiDB-lite"/>
    </source>
</evidence>
<dbReference type="CDD" id="cd00121">
    <property type="entry name" value="MATH"/>
    <property type="match status" value="1"/>
</dbReference>
<dbReference type="RefSeq" id="XP_018024958.2">
    <property type="nucleotide sequence ID" value="XM_018169469.2"/>
</dbReference>
<sequence>MALLHRFVKLHDRGNTHVFSFVVTRSVTRDLHRDVTSKELTYGYQRWAITFSRTDKLLGVYLVWRNPCDGMRVYIDFTFTILNREHFSVNEAFTGKQVKFTLDSPAQGNRRLITMDDLYSRNFTDENGEFQLELTVANIRTVYETELRIPAAANGTMSPRKEIKLESPYFHFGHYDWHVAVSSSSGLQGRPSVTLRRLTGFDHQCRVRYLVVLGEADKRADSGILDQLSDQEGRTPGWTCSRNRMLDLVQKDKLRLYFEMILANTTSEVKLQPVASHVTPVQCYDRDKQAWALEPDLHSDMLRFRIVYNAIHNVPRNHLRYVCWNAYLLRRASRGLVDSVCLSNGPFSNYYAQESSDDGIIMESDIPVSEVREGTSQYVDERKEVTLQVEWVESLLLFQSTYSKYDDVTRMHNFQMRREITALEAENYSLERQLFSYQKSLAYTQSRGPSYVEDARSYPPESHPNYPEETAQNEYQEGASDARGSYFLRPAADASGYQTPNLSYAPEHGAEYLRPTTPSFQPGEQVFQSGVYANGKRDYDGRDYTTLAGTKANFDAREFQNNKKEAEGRDFGNTKREYEARDFNPRAFEYENYDGNFPPESDFA</sequence>
<keyword evidence="2" id="KW-1185">Reference proteome</keyword>
<dbReference type="Proteomes" id="UP000694843">
    <property type="component" value="Unplaced"/>
</dbReference>